<dbReference type="PANTHER" id="PTHR43649">
    <property type="entry name" value="ARABINOSE-BINDING PROTEIN-RELATED"/>
    <property type="match status" value="1"/>
</dbReference>
<dbReference type="InterPro" id="IPR006059">
    <property type="entry name" value="SBP"/>
</dbReference>
<organism evidence="4 5">
    <name type="scientific">Rhizosaccharibacter radicis</name>
    <dbReference type="NCBI Taxonomy" id="2782605"/>
    <lineage>
        <taxon>Bacteria</taxon>
        <taxon>Pseudomonadati</taxon>
        <taxon>Pseudomonadota</taxon>
        <taxon>Alphaproteobacteria</taxon>
        <taxon>Acetobacterales</taxon>
        <taxon>Acetobacteraceae</taxon>
        <taxon>Rhizosaccharibacter</taxon>
    </lineage>
</organism>
<accession>A0ABT1VXW8</accession>
<sequence length="448" mass="48599">MSSRKRLAAVSALVPMLGGAGLCLGASGALADTTLTIATVNNTQMIEMQKLSPQFEQSHPGIHLKWVVLEENVLRQRVTTDIATHGGQFDILTIGNYEVPIWAKQNWLTPFENLPSSYDVDDVLKPVREGISYKGKLYALPFYAESVMTLYRKDLFQKAGLTMPDHPTYTQIREYADKITDKSAGIAGICLRGKPGWGENMAYFTTLVTANGGQWFDESWKPTINTPAWHQALTYYDDILKKDGPPGAASNGFNENLALFTSGHCGMWIDATSAAGTVFDKAQSQVSDKSGVTAVPTGSFTGGPTWLWSWNLAIPASSKQVDAAKQFITWATSKEYVQLVAKTDGWVNIPPGTRTSSYESAEYKQAAPFSPMVLEAINNANPLAQTKNPRPYTGAQFVSIPEFQAIGTNVGQTVAATLAGSMSVDQALSSAQAATARTMRQAGYPKKQ</sequence>
<dbReference type="SUPFAM" id="SSF53850">
    <property type="entry name" value="Periplasmic binding protein-like II"/>
    <property type="match status" value="1"/>
</dbReference>
<dbReference type="EMBL" id="JAMZEJ010000005">
    <property type="protein sequence ID" value="MCQ8241187.1"/>
    <property type="molecule type" value="Genomic_DNA"/>
</dbReference>
<dbReference type="Gene3D" id="3.40.190.10">
    <property type="entry name" value="Periplasmic binding protein-like II"/>
    <property type="match status" value="2"/>
</dbReference>
<gene>
    <name evidence="4" type="ORF">NFI88_10085</name>
</gene>
<protein>
    <submittedName>
        <fullName evidence="4">Sugar ABC transporter substrate-binding protein</fullName>
    </submittedName>
</protein>
<evidence type="ECO:0000256" key="1">
    <source>
        <dbReference type="ARBA" id="ARBA00004418"/>
    </source>
</evidence>
<comment type="caution">
    <text evidence="4">The sequence shown here is derived from an EMBL/GenBank/DDBJ whole genome shotgun (WGS) entry which is preliminary data.</text>
</comment>
<feature type="chain" id="PRO_5046979147" evidence="3">
    <location>
        <begin position="32"/>
        <end position="448"/>
    </location>
</feature>
<proteinExistence type="inferred from homology"/>
<dbReference type="Proteomes" id="UP001524547">
    <property type="component" value="Unassembled WGS sequence"/>
</dbReference>
<dbReference type="PANTHER" id="PTHR43649:SF12">
    <property type="entry name" value="DIACETYLCHITOBIOSE BINDING PROTEIN DASA"/>
    <property type="match status" value="1"/>
</dbReference>
<feature type="signal peptide" evidence="3">
    <location>
        <begin position="1"/>
        <end position="31"/>
    </location>
</feature>
<evidence type="ECO:0000256" key="2">
    <source>
        <dbReference type="ARBA" id="ARBA00008520"/>
    </source>
</evidence>
<dbReference type="RefSeq" id="WP_422919923.1">
    <property type="nucleotide sequence ID" value="NZ_JAMZEJ010000005.1"/>
</dbReference>
<dbReference type="InterPro" id="IPR050490">
    <property type="entry name" value="Bact_solute-bd_prot1"/>
</dbReference>
<evidence type="ECO:0000256" key="3">
    <source>
        <dbReference type="SAM" id="SignalP"/>
    </source>
</evidence>
<keyword evidence="5" id="KW-1185">Reference proteome</keyword>
<evidence type="ECO:0000313" key="4">
    <source>
        <dbReference type="EMBL" id="MCQ8241187.1"/>
    </source>
</evidence>
<comment type="similarity">
    <text evidence="2">Belongs to the bacterial solute-binding protein 1 family.</text>
</comment>
<reference evidence="4 5" key="1">
    <citation type="submission" date="2022-06" db="EMBL/GenBank/DDBJ databases">
        <title>Rhizosaccharibacter gen. nov. sp. nov. KSS12, endophytic bacteria isolated from sugarcane.</title>
        <authorList>
            <person name="Pitiwittayakul N."/>
        </authorList>
    </citation>
    <scope>NUCLEOTIDE SEQUENCE [LARGE SCALE GENOMIC DNA]</scope>
    <source>
        <strain evidence="4 5">KSS12</strain>
    </source>
</reference>
<dbReference type="CDD" id="cd13585">
    <property type="entry name" value="PBP2_TMBP_like"/>
    <property type="match status" value="1"/>
</dbReference>
<comment type="subcellular location">
    <subcellularLocation>
        <location evidence="1">Periplasm</location>
    </subcellularLocation>
</comment>
<name>A0ABT1VXW8_9PROT</name>
<evidence type="ECO:0000313" key="5">
    <source>
        <dbReference type="Proteomes" id="UP001524547"/>
    </source>
</evidence>
<dbReference type="Pfam" id="PF01547">
    <property type="entry name" value="SBP_bac_1"/>
    <property type="match status" value="1"/>
</dbReference>
<keyword evidence="3" id="KW-0732">Signal</keyword>